<sequence length="100" mass="11815">MDGNQVPPWSALDSLSKRHNSRGAAAQRRRRREREREREGERERARERGGHRDTRADATSERRRRSERLEIFADESLKDGREAVRRHPGESRFCSVNNTF</sequence>
<feature type="compositionally biased region" description="Basic and acidic residues" evidence="1">
    <location>
        <begin position="34"/>
        <end position="61"/>
    </location>
</feature>
<dbReference type="AlphaFoldDB" id="A0A4Z2I9L7"/>
<evidence type="ECO:0000313" key="2">
    <source>
        <dbReference type="EMBL" id="TNN74441.1"/>
    </source>
</evidence>
<feature type="compositionally biased region" description="Basic residues" evidence="1">
    <location>
        <begin position="17"/>
        <end position="33"/>
    </location>
</feature>
<dbReference type="EMBL" id="SRLO01000113">
    <property type="protein sequence ID" value="TNN74441.1"/>
    <property type="molecule type" value="Genomic_DNA"/>
</dbReference>
<protein>
    <submittedName>
        <fullName evidence="2">Uncharacterized protein</fullName>
    </submittedName>
</protein>
<organism evidence="2 3">
    <name type="scientific">Liparis tanakae</name>
    <name type="common">Tanaka's snailfish</name>
    <dbReference type="NCBI Taxonomy" id="230148"/>
    <lineage>
        <taxon>Eukaryota</taxon>
        <taxon>Metazoa</taxon>
        <taxon>Chordata</taxon>
        <taxon>Craniata</taxon>
        <taxon>Vertebrata</taxon>
        <taxon>Euteleostomi</taxon>
        <taxon>Actinopterygii</taxon>
        <taxon>Neopterygii</taxon>
        <taxon>Teleostei</taxon>
        <taxon>Neoteleostei</taxon>
        <taxon>Acanthomorphata</taxon>
        <taxon>Eupercaria</taxon>
        <taxon>Perciformes</taxon>
        <taxon>Cottioidei</taxon>
        <taxon>Cottales</taxon>
        <taxon>Liparidae</taxon>
        <taxon>Liparis</taxon>
    </lineage>
</organism>
<gene>
    <name evidence="2" type="ORF">EYF80_015221</name>
</gene>
<evidence type="ECO:0000256" key="1">
    <source>
        <dbReference type="SAM" id="MobiDB-lite"/>
    </source>
</evidence>
<proteinExistence type="predicted"/>
<accession>A0A4Z2I9L7</accession>
<feature type="region of interest" description="Disordered" evidence="1">
    <location>
        <begin position="1"/>
        <end position="68"/>
    </location>
</feature>
<reference evidence="2 3" key="1">
    <citation type="submission" date="2019-03" db="EMBL/GenBank/DDBJ databases">
        <title>First draft genome of Liparis tanakae, snailfish: a comprehensive survey of snailfish specific genes.</title>
        <authorList>
            <person name="Kim W."/>
            <person name="Song I."/>
            <person name="Jeong J.-H."/>
            <person name="Kim D."/>
            <person name="Kim S."/>
            <person name="Ryu S."/>
            <person name="Song J.Y."/>
            <person name="Lee S.K."/>
        </authorList>
    </citation>
    <scope>NUCLEOTIDE SEQUENCE [LARGE SCALE GENOMIC DNA]</scope>
    <source>
        <tissue evidence="2">Muscle</tissue>
    </source>
</reference>
<evidence type="ECO:0000313" key="3">
    <source>
        <dbReference type="Proteomes" id="UP000314294"/>
    </source>
</evidence>
<keyword evidence="3" id="KW-1185">Reference proteome</keyword>
<name>A0A4Z2I9L7_9TELE</name>
<comment type="caution">
    <text evidence="2">The sequence shown here is derived from an EMBL/GenBank/DDBJ whole genome shotgun (WGS) entry which is preliminary data.</text>
</comment>
<dbReference type="Proteomes" id="UP000314294">
    <property type="component" value="Unassembled WGS sequence"/>
</dbReference>